<evidence type="ECO:0000313" key="3">
    <source>
        <dbReference type="Proteomes" id="UP001215827"/>
    </source>
</evidence>
<dbReference type="Proteomes" id="UP001215827">
    <property type="component" value="Chromosome"/>
</dbReference>
<proteinExistence type="predicted"/>
<accession>A0ABY8FMJ8</accession>
<dbReference type="InterPro" id="IPR018640">
    <property type="entry name" value="DUF2063"/>
</dbReference>
<dbReference type="Pfam" id="PF09836">
    <property type="entry name" value="DUF2063"/>
    <property type="match status" value="1"/>
</dbReference>
<dbReference type="Gene3D" id="1.10.150.690">
    <property type="entry name" value="DUF2063"/>
    <property type="match status" value="1"/>
</dbReference>
<gene>
    <name evidence="2" type="ORF">P7228_08685</name>
</gene>
<dbReference type="EMBL" id="CP121106">
    <property type="protein sequence ID" value="WFL76082.1"/>
    <property type="molecule type" value="Genomic_DNA"/>
</dbReference>
<keyword evidence="3" id="KW-1185">Reference proteome</keyword>
<dbReference type="InterPro" id="IPR044922">
    <property type="entry name" value="DUF2063_N_sf"/>
</dbReference>
<dbReference type="GO" id="GO:0003677">
    <property type="term" value="F:DNA binding"/>
    <property type="evidence" value="ECO:0007669"/>
    <property type="project" value="UniProtKB-KW"/>
</dbReference>
<dbReference type="RefSeq" id="WP_278014848.1">
    <property type="nucleotide sequence ID" value="NZ_CP121106.1"/>
</dbReference>
<protein>
    <submittedName>
        <fullName evidence="2">DNA-binding domain-containing protein</fullName>
    </submittedName>
</protein>
<name>A0ABY8FMJ8_9SPHN</name>
<feature type="domain" description="Putative DNA-binding" evidence="1">
    <location>
        <begin position="4"/>
        <end position="79"/>
    </location>
</feature>
<keyword evidence="2" id="KW-0238">DNA-binding</keyword>
<organism evidence="2 3">
    <name type="scientific">Altererythrobacter arenosus</name>
    <dbReference type="NCBI Taxonomy" id="3032592"/>
    <lineage>
        <taxon>Bacteria</taxon>
        <taxon>Pseudomonadati</taxon>
        <taxon>Pseudomonadota</taxon>
        <taxon>Alphaproteobacteria</taxon>
        <taxon>Sphingomonadales</taxon>
        <taxon>Erythrobacteraceae</taxon>
        <taxon>Altererythrobacter</taxon>
    </lineage>
</organism>
<sequence>MAQVLDEDAPTVPGFGERHEAGLAIYRNNYRGALVEALRSTYERTARWVGEDAFRQAAAHHLITHPPTSWTIDEAGRGFDSTCAELFAKDPEVAELAWLEWAMLDVFTGEDIAPLDPEGFARSTASFNDEDWAGMRVSFLPGAVSRQVGHDLRKLWTALKDEEFERPADFSGEGRGVIVWREGERPTFLMVEADEVHAFELAREGMPYGELCLALAGEDASPEAMQDAAMRAGAMLGRWLNEGLIAQVFA</sequence>
<reference evidence="2 3" key="1">
    <citation type="submission" date="2023-03" db="EMBL/GenBank/DDBJ databases">
        <title>Altererythrobacter sp. CAU 1644 isolated from sand.</title>
        <authorList>
            <person name="Kim W."/>
        </authorList>
    </citation>
    <scope>NUCLEOTIDE SEQUENCE [LARGE SCALE GENOMIC DNA]</scope>
    <source>
        <strain evidence="2 3">CAU 1644</strain>
    </source>
</reference>
<evidence type="ECO:0000259" key="1">
    <source>
        <dbReference type="Pfam" id="PF09836"/>
    </source>
</evidence>
<evidence type="ECO:0000313" key="2">
    <source>
        <dbReference type="EMBL" id="WFL76082.1"/>
    </source>
</evidence>